<dbReference type="SMART" id="SM00345">
    <property type="entry name" value="HTH_GNTR"/>
    <property type="match status" value="1"/>
</dbReference>
<dbReference type="OrthoDB" id="9782299at2"/>
<accession>A0A1V2AD07</accession>
<dbReference type="InterPro" id="IPR000524">
    <property type="entry name" value="Tscrpt_reg_HTH_GntR"/>
</dbReference>
<dbReference type="PROSITE" id="PS50949">
    <property type="entry name" value="HTH_GNTR"/>
    <property type="match status" value="1"/>
</dbReference>
<reference evidence="5 6" key="1">
    <citation type="submission" date="2016-12" db="EMBL/GenBank/DDBJ databases">
        <title>Domibacillus sp. SAB 38T whole genome sequencing.</title>
        <authorList>
            <person name="Verma A."/>
            <person name="Ojha A.K."/>
            <person name="Krishnamurthi S."/>
        </authorList>
    </citation>
    <scope>NUCLEOTIDE SEQUENCE [LARGE SCALE GENOMIC DNA]</scope>
    <source>
        <strain evidence="5 6">SAB 38</strain>
    </source>
</reference>
<dbReference type="Gene3D" id="1.10.10.10">
    <property type="entry name" value="Winged helix-like DNA-binding domain superfamily/Winged helix DNA-binding domain"/>
    <property type="match status" value="1"/>
</dbReference>
<evidence type="ECO:0000256" key="3">
    <source>
        <dbReference type="ARBA" id="ARBA00023163"/>
    </source>
</evidence>
<dbReference type="InterPro" id="IPR008920">
    <property type="entry name" value="TF_FadR/GntR_C"/>
</dbReference>
<evidence type="ECO:0000256" key="2">
    <source>
        <dbReference type="ARBA" id="ARBA00023125"/>
    </source>
</evidence>
<dbReference type="PRINTS" id="PR00035">
    <property type="entry name" value="HTHGNTR"/>
</dbReference>
<dbReference type="GO" id="GO:0003700">
    <property type="term" value="F:DNA-binding transcription factor activity"/>
    <property type="evidence" value="ECO:0007669"/>
    <property type="project" value="InterPro"/>
</dbReference>
<dbReference type="EMBL" id="MSFI01000001">
    <property type="protein sequence ID" value="OMP68732.1"/>
    <property type="molecule type" value="Genomic_DNA"/>
</dbReference>
<dbReference type="PANTHER" id="PTHR43537">
    <property type="entry name" value="TRANSCRIPTIONAL REGULATOR, GNTR FAMILY"/>
    <property type="match status" value="1"/>
</dbReference>
<dbReference type="InterPro" id="IPR011711">
    <property type="entry name" value="GntR_C"/>
</dbReference>
<keyword evidence="6" id="KW-1185">Reference proteome</keyword>
<keyword evidence="2" id="KW-0238">DNA-binding</keyword>
<dbReference type="Gene3D" id="1.20.120.530">
    <property type="entry name" value="GntR ligand-binding domain-like"/>
    <property type="match status" value="1"/>
</dbReference>
<evidence type="ECO:0000256" key="1">
    <source>
        <dbReference type="ARBA" id="ARBA00023015"/>
    </source>
</evidence>
<dbReference type="RefSeq" id="WP_076763309.1">
    <property type="nucleotide sequence ID" value="NZ_MSFI01000001.1"/>
</dbReference>
<dbReference type="CDD" id="cd07377">
    <property type="entry name" value="WHTH_GntR"/>
    <property type="match status" value="1"/>
</dbReference>
<dbReference type="SUPFAM" id="SSF48008">
    <property type="entry name" value="GntR ligand-binding domain-like"/>
    <property type="match status" value="1"/>
</dbReference>
<feature type="domain" description="HTH gntR-type" evidence="4">
    <location>
        <begin position="5"/>
        <end position="73"/>
    </location>
</feature>
<evidence type="ECO:0000313" key="6">
    <source>
        <dbReference type="Proteomes" id="UP000188613"/>
    </source>
</evidence>
<keyword evidence="1" id="KW-0805">Transcription regulation</keyword>
<comment type="caution">
    <text evidence="5">The sequence shown here is derived from an EMBL/GenBank/DDBJ whole genome shotgun (WGS) entry which is preliminary data.</text>
</comment>
<dbReference type="AlphaFoldDB" id="A0A1V2AD07"/>
<dbReference type="Proteomes" id="UP000188613">
    <property type="component" value="Unassembled WGS sequence"/>
</dbReference>
<gene>
    <name evidence="5" type="ORF">BTO28_01405</name>
</gene>
<protein>
    <submittedName>
        <fullName evidence="5">GntR family transcriptional regulator</fullName>
    </submittedName>
</protein>
<dbReference type="SMART" id="SM00895">
    <property type="entry name" value="FCD"/>
    <property type="match status" value="1"/>
</dbReference>
<name>A0A1V2AD07_9BACI</name>
<dbReference type="SUPFAM" id="SSF46785">
    <property type="entry name" value="Winged helix' DNA-binding domain"/>
    <property type="match status" value="1"/>
</dbReference>
<dbReference type="STRING" id="1714355.BTO28_01405"/>
<evidence type="ECO:0000259" key="4">
    <source>
        <dbReference type="PROSITE" id="PS50949"/>
    </source>
</evidence>
<evidence type="ECO:0000313" key="5">
    <source>
        <dbReference type="EMBL" id="OMP68732.1"/>
    </source>
</evidence>
<keyword evidence="3" id="KW-0804">Transcription</keyword>
<dbReference type="Pfam" id="PF00392">
    <property type="entry name" value="GntR"/>
    <property type="match status" value="1"/>
</dbReference>
<organism evidence="5 6">
    <name type="scientific">Domibacillus epiphyticus</name>
    <dbReference type="NCBI Taxonomy" id="1714355"/>
    <lineage>
        <taxon>Bacteria</taxon>
        <taxon>Bacillati</taxon>
        <taxon>Bacillota</taxon>
        <taxon>Bacilli</taxon>
        <taxon>Bacillales</taxon>
        <taxon>Bacillaceae</taxon>
        <taxon>Domibacillus</taxon>
    </lineage>
</organism>
<proteinExistence type="predicted"/>
<dbReference type="PANTHER" id="PTHR43537:SF5">
    <property type="entry name" value="UXU OPERON TRANSCRIPTIONAL REGULATOR"/>
    <property type="match status" value="1"/>
</dbReference>
<sequence length="235" mass="26831">MSKKEKISQVISRELLNQIESGTFPPGSKLPTEMELSTQFGVSRVPIREALSMLRAAGMVSSRQGGGTYVEEATNSTLLQRVRIESDDVESIKHLFEMRKILEPEGAYLAALRRTPEQLERMKEILKRMEDESLQKGTSAIDADIDFHRSVILATHNPIMIQTLENLSSLYKRSLDITLRPNVELRQRREAVYKEHYNILLAIEAEEPELAKIQCVIHLKNAEKKLSLLLRDYTV</sequence>
<dbReference type="InterPro" id="IPR036390">
    <property type="entry name" value="WH_DNA-bd_sf"/>
</dbReference>
<dbReference type="GO" id="GO:0003677">
    <property type="term" value="F:DNA binding"/>
    <property type="evidence" value="ECO:0007669"/>
    <property type="project" value="UniProtKB-KW"/>
</dbReference>
<dbReference type="InterPro" id="IPR036388">
    <property type="entry name" value="WH-like_DNA-bd_sf"/>
</dbReference>
<dbReference type="Pfam" id="PF07729">
    <property type="entry name" value="FCD"/>
    <property type="match status" value="1"/>
</dbReference>